<name>D1PPM3_9FIRM</name>
<protein>
    <submittedName>
        <fullName evidence="1">Uncharacterized protein</fullName>
    </submittedName>
</protein>
<dbReference type="HOGENOM" id="CLU_2496718_0_0_9"/>
<dbReference type="AlphaFoldDB" id="D1PPM3"/>
<reference evidence="1" key="1">
    <citation type="submission" date="2009-12" db="EMBL/GenBank/DDBJ databases">
        <authorList>
            <person name="Weinstock G."/>
            <person name="Sodergren E."/>
            <person name="Clifton S."/>
            <person name="Fulton L."/>
            <person name="Fulton B."/>
            <person name="Courtney L."/>
            <person name="Fronick C."/>
            <person name="Harrison M."/>
            <person name="Strong C."/>
            <person name="Farmer C."/>
            <person name="Delahaunty K."/>
            <person name="Markovic C."/>
            <person name="Hall O."/>
            <person name="Minx P."/>
            <person name="Tomlinson C."/>
            <person name="Mitreva M."/>
            <person name="Nelson J."/>
            <person name="Hou S."/>
            <person name="Wollam A."/>
            <person name="Pepin K.H."/>
            <person name="Johnson M."/>
            <person name="Bhonagiri V."/>
            <person name="Nash W.E."/>
            <person name="Warren W."/>
            <person name="Chinwalla A."/>
            <person name="Mardis E.R."/>
            <person name="Wilson R.K."/>
        </authorList>
    </citation>
    <scope>NUCLEOTIDE SEQUENCE [LARGE SCALE GENOMIC DNA]</scope>
    <source>
        <strain evidence="1">DSM 15176</strain>
    </source>
</reference>
<dbReference type="STRING" id="411471.SUBVAR_06340"/>
<evidence type="ECO:0000313" key="2">
    <source>
        <dbReference type="Proteomes" id="UP000003438"/>
    </source>
</evidence>
<evidence type="ECO:0000313" key="1">
    <source>
        <dbReference type="EMBL" id="EFB75367.1"/>
    </source>
</evidence>
<gene>
    <name evidence="1" type="ORF">SUBVAR_06340</name>
</gene>
<organism evidence="1 2">
    <name type="scientific">Subdoligranulum variabile DSM 15176</name>
    <dbReference type="NCBI Taxonomy" id="411471"/>
    <lineage>
        <taxon>Bacteria</taxon>
        <taxon>Bacillati</taxon>
        <taxon>Bacillota</taxon>
        <taxon>Clostridia</taxon>
        <taxon>Eubacteriales</taxon>
        <taxon>Oscillospiraceae</taxon>
        <taxon>Subdoligranulum</taxon>
    </lineage>
</organism>
<dbReference type="Proteomes" id="UP000003438">
    <property type="component" value="Unassembled WGS sequence"/>
</dbReference>
<comment type="caution">
    <text evidence="1">The sequence shown here is derived from an EMBL/GenBank/DDBJ whole genome shotgun (WGS) entry which is preliminary data.</text>
</comment>
<dbReference type="EMBL" id="ACBY02000027">
    <property type="protein sequence ID" value="EFB75367.1"/>
    <property type="molecule type" value="Genomic_DNA"/>
</dbReference>
<proteinExistence type="predicted"/>
<keyword evidence="2" id="KW-1185">Reference proteome</keyword>
<accession>D1PPM3</accession>
<sequence>MQKSGAEWEKGPIQRKKYLREEEAAQVQHGPVESLHPTGEAEPVFNLPIGASKGCDRAVAQSKDLQEKRSLQCKLPVSILVMNRPL</sequence>